<keyword evidence="13" id="KW-1185">Reference proteome</keyword>
<dbReference type="EMBL" id="CM017627">
    <property type="protein sequence ID" value="TYH73784.1"/>
    <property type="molecule type" value="Genomic_DNA"/>
</dbReference>
<dbReference type="AlphaFoldDB" id="A0A5D2L422"/>
<dbReference type="InterPro" id="IPR053374">
    <property type="entry name" value="TCP-1_chaperonin"/>
</dbReference>
<evidence type="ECO:0000256" key="11">
    <source>
        <dbReference type="RuleBase" id="RU004187"/>
    </source>
</evidence>
<dbReference type="SUPFAM" id="SSF48592">
    <property type="entry name" value="GroEL equatorial domain-like"/>
    <property type="match status" value="1"/>
</dbReference>
<evidence type="ECO:0000256" key="1">
    <source>
        <dbReference type="ARBA" id="ARBA00004496"/>
    </source>
</evidence>
<keyword evidence="4" id="KW-0963">Cytoplasm</keyword>
<comment type="subunit">
    <text evidence="3">Heterooligomeric complex of about 850 to 900 kDa that forms two stacked rings, 12 to 16 nm in diameter.</text>
</comment>
<evidence type="ECO:0000256" key="6">
    <source>
        <dbReference type="ARBA" id="ARBA00022840"/>
    </source>
</evidence>
<dbReference type="PROSITE" id="PS00750">
    <property type="entry name" value="TCP1_1"/>
    <property type="match status" value="1"/>
</dbReference>
<dbReference type="EMBL" id="CM017627">
    <property type="protein sequence ID" value="TYH73782.1"/>
    <property type="molecule type" value="Genomic_DNA"/>
</dbReference>
<dbReference type="PROSITE" id="PS00751">
    <property type="entry name" value="TCP1_2"/>
    <property type="match status" value="1"/>
</dbReference>
<evidence type="ECO:0000256" key="4">
    <source>
        <dbReference type="ARBA" id="ARBA00022490"/>
    </source>
</evidence>
<dbReference type="InterPro" id="IPR002423">
    <property type="entry name" value="Cpn60/GroEL/TCP-1"/>
</dbReference>
<dbReference type="InterPro" id="IPR027409">
    <property type="entry name" value="GroEL-like_apical_dom_sf"/>
</dbReference>
<dbReference type="PANTHER" id="PTHR11353">
    <property type="entry name" value="CHAPERONIN"/>
    <property type="match status" value="1"/>
</dbReference>
<keyword evidence="5 11" id="KW-0547">Nucleotide-binding</keyword>
<evidence type="ECO:0000256" key="2">
    <source>
        <dbReference type="ARBA" id="ARBA00008020"/>
    </source>
</evidence>
<dbReference type="PRINTS" id="PR00304">
    <property type="entry name" value="TCOMPLEXTCP1"/>
</dbReference>
<proteinExistence type="inferred from homology"/>
<comment type="function">
    <text evidence="9">Molecular chaperone; assists the folding of proteins upon ATP hydrolysis. Known to play a role, in vitro, in the folding of actin and tubulin.</text>
</comment>
<evidence type="ECO:0000256" key="8">
    <source>
        <dbReference type="ARBA" id="ARBA00024086"/>
    </source>
</evidence>
<dbReference type="GO" id="GO:0005524">
    <property type="term" value="F:ATP binding"/>
    <property type="evidence" value="ECO:0007669"/>
    <property type="project" value="UniProtKB-KW"/>
</dbReference>
<comment type="subcellular location">
    <subcellularLocation>
        <location evidence="1">Cytoplasm</location>
    </subcellularLocation>
</comment>
<dbReference type="FunFam" id="1.10.560.10:FF:000053">
    <property type="entry name" value="T-complex protein 1 subunit delta"/>
    <property type="match status" value="1"/>
</dbReference>
<dbReference type="GO" id="GO:0051082">
    <property type="term" value="F:unfolded protein binding"/>
    <property type="evidence" value="ECO:0007669"/>
    <property type="project" value="InterPro"/>
</dbReference>
<gene>
    <name evidence="12" type="ORF">ES332_D05G352500v1</name>
</gene>
<dbReference type="FunFam" id="1.10.560.10:FF:000049">
    <property type="entry name" value="T-complex protein 1 subunitTheta, putative"/>
    <property type="match status" value="1"/>
</dbReference>
<dbReference type="NCBIfam" id="NF041083">
    <property type="entry name" value="thermosome_beta"/>
    <property type="match status" value="1"/>
</dbReference>
<dbReference type="Proteomes" id="UP000322667">
    <property type="component" value="Chromosome D05"/>
</dbReference>
<evidence type="ECO:0000313" key="12">
    <source>
        <dbReference type="EMBL" id="TYH73782.1"/>
    </source>
</evidence>
<dbReference type="InterPro" id="IPR027413">
    <property type="entry name" value="GROEL-like_equatorial_sf"/>
</dbReference>
<protein>
    <recommendedName>
        <fullName evidence="8">T-complex protein 1 subunit epsilon</fullName>
    </recommendedName>
    <alternativeName>
        <fullName evidence="10">CCT-epsilon</fullName>
    </alternativeName>
</protein>
<evidence type="ECO:0000256" key="9">
    <source>
        <dbReference type="ARBA" id="ARBA00024677"/>
    </source>
</evidence>
<dbReference type="Gene3D" id="3.50.7.10">
    <property type="entry name" value="GroEL"/>
    <property type="match status" value="1"/>
</dbReference>
<reference evidence="12 13" key="1">
    <citation type="submission" date="2019-07" db="EMBL/GenBank/DDBJ databases">
        <title>WGS assembly of Gossypium tomentosum.</title>
        <authorList>
            <person name="Chen Z.J."/>
            <person name="Sreedasyam A."/>
            <person name="Ando A."/>
            <person name="Song Q."/>
            <person name="De L."/>
            <person name="Hulse-Kemp A."/>
            <person name="Ding M."/>
            <person name="Ye W."/>
            <person name="Kirkbride R."/>
            <person name="Jenkins J."/>
            <person name="Plott C."/>
            <person name="Lovell J."/>
            <person name="Lin Y.-M."/>
            <person name="Vaughn R."/>
            <person name="Liu B."/>
            <person name="Li W."/>
            <person name="Simpson S."/>
            <person name="Scheffler B."/>
            <person name="Saski C."/>
            <person name="Grover C."/>
            <person name="Hu G."/>
            <person name="Conover J."/>
            <person name="Carlson J."/>
            <person name="Shu S."/>
            <person name="Boston L."/>
            <person name="Williams M."/>
            <person name="Peterson D."/>
            <person name="Mcgee K."/>
            <person name="Jones D."/>
            <person name="Wendel J."/>
            <person name="Stelly D."/>
            <person name="Grimwood J."/>
            <person name="Schmutz J."/>
        </authorList>
    </citation>
    <scope>NUCLEOTIDE SEQUENCE [LARGE SCALE GENOMIC DNA]</scope>
    <source>
        <strain evidence="12">7179.01</strain>
    </source>
</reference>
<evidence type="ECO:0000256" key="10">
    <source>
        <dbReference type="ARBA" id="ARBA00033325"/>
    </source>
</evidence>
<dbReference type="NCBIfam" id="TIGR02343">
    <property type="entry name" value="chap_CCT_epsi"/>
    <property type="match status" value="1"/>
</dbReference>
<organism evidence="12 13">
    <name type="scientific">Gossypium tomentosum</name>
    <name type="common">Hawaiian cotton</name>
    <name type="synonym">Gossypium sandvicense</name>
    <dbReference type="NCBI Taxonomy" id="34277"/>
    <lineage>
        <taxon>Eukaryota</taxon>
        <taxon>Viridiplantae</taxon>
        <taxon>Streptophyta</taxon>
        <taxon>Embryophyta</taxon>
        <taxon>Tracheophyta</taxon>
        <taxon>Spermatophyta</taxon>
        <taxon>Magnoliopsida</taxon>
        <taxon>eudicotyledons</taxon>
        <taxon>Gunneridae</taxon>
        <taxon>Pentapetalae</taxon>
        <taxon>rosids</taxon>
        <taxon>malvids</taxon>
        <taxon>Malvales</taxon>
        <taxon>Malvaceae</taxon>
        <taxon>Malvoideae</taxon>
        <taxon>Gossypium</taxon>
    </lineage>
</organism>
<dbReference type="Pfam" id="PF00118">
    <property type="entry name" value="Cpn60_TCP1"/>
    <property type="match status" value="1"/>
</dbReference>
<dbReference type="GO" id="GO:0140662">
    <property type="term" value="F:ATP-dependent protein folding chaperone"/>
    <property type="evidence" value="ECO:0007669"/>
    <property type="project" value="InterPro"/>
</dbReference>
<dbReference type="SUPFAM" id="SSF54849">
    <property type="entry name" value="GroEL-intermediate domain like"/>
    <property type="match status" value="1"/>
</dbReference>
<dbReference type="FunFam" id="3.50.7.10:FF:000003">
    <property type="entry name" value="T-complex protein 1 subunit epsilon"/>
    <property type="match status" value="1"/>
</dbReference>
<comment type="similarity">
    <text evidence="2 11">Belongs to the TCP-1 chaperonin family.</text>
</comment>
<evidence type="ECO:0000256" key="7">
    <source>
        <dbReference type="ARBA" id="ARBA00023186"/>
    </source>
</evidence>
<dbReference type="GO" id="GO:0016887">
    <property type="term" value="F:ATP hydrolysis activity"/>
    <property type="evidence" value="ECO:0007669"/>
    <property type="project" value="InterPro"/>
</dbReference>
<dbReference type="SUPFAM" id="SSF52029">
    <property type="entry name" value="GroEL apical domain-like"/>
    <property type="match status" value="1"/>
</dbReference>
<accession>A0A5D2L422</accession>
<evidence type="ECO:0000256" key="3">
    <source>
        <dbReference type="ARBA" id="ARBA00011531"/>
    </source>
</evidence>
<dbReference type="GO" id="GO:0005832">
    <property type="term" value="C:chaperonin-containing T-complex"/>
    <property type="evidence" value="ECO:0007669"/>
    <property type="project" value="UniProtKB-ARBA"/>
</dbReference>
<dbReference type="InterPro" id="IPR002194">
    <property type="entry name" value="Chaperonin_TCP-1_CS"/>
</dbReference>
<keyword evidence="7 11" id="KW-0143">Chaperone</keyword>
<dbReference type="Gene3D" id="1.10.560.10">
    <property type="entry name" value="GroEL-like equatorial domain"/>
    <property type="match status" value="2"/>
</dbReference>
<dbReference type="InterPro" id="IPR027410">
    <property type="entry name" value="TCP-1-like_intermed_sf"/>
</dbReference>
<dbReference type="PROSITE" id="PS00995">
    <property type="entry name" value="TCP1_3"/>
    <property type="match status" value="1"/>
</dbReference>
<keyword evidence="6 11" id="KW-0067">ATP-binding</keyword>
<dbReference type="InterPro" id="IPR017998">
    <property type="entry name" value="Chaperone_TCP-1"/>
</dbReference>
<name>A0A5D2L422_GOSTO</name>
<dbReference type="InterPro" id="IPR012718">
    <property type="entry name" value="Chap_CCT_epsi"/>
</dbReference>
<evidence type="ECO:0000313" key="13">
    <source>
        <dbReference type="Proteomes" id="UP000322667"/>
    </source>
</evidence>
<evidence type="ECO:0000256" key="5">
    <source>
        <dbReference type="ARBA" id="ARBA00022741"/>
    </source>
</evidence>
<dbReference type="CDD" id="cd03339">
    <property type="entry name" value="TCP1_epsilon"/>
    <property type="match status" value="1"/>
</dbReference>
<sequence length="500" mass="55279">MALAFDEYGRPFIILKEQEQKTRLSGLEAQKANISAGRAVSRILRTSLGPKGMDKMLQSPDGDVTITNDGATILEQMDVDNQIAKLMVELSRSQDYEIGDGTTGVVVMAGALLEQAERLLERGIHPIRIAEGYEMASRIAVEHLERIAQKFDFGPTNIEPLVQTCMTTLSSKIVNRCKRALAEISVKAVLSVADLERKDVNLDLIKVEGKVGGKLEDTELIYGITVDKDMSHPQMPKQIEDAKIAILTCPFEPPKPKTKHKVDIDTVEKFQTLRQQEQKYFDDMVQKCKDVGATLVICQWGFDDEANHLLMHQNLPAVRWVGGVELELIAIATGGRIVPRFQELTPEKLGRAGLVREKSFGTTKDKMLYIEHCANSRAVTIFIRGAEISCSIAVEAAADKYPGVKQYAIRAFADALDAVPVALAENSGLQPIETLSAVKSQQIKENNPHFGIDCNDVGTNDMCEQNVFETLIGKQQQILLATQVVKMILKIDDVISPSDY</sequence>
<dbReference type="Gene3D" id="3.30.260.10">
    <property type="entry name" value="TCP-1-like chaperonin intermediate domain"/>
    <property type="match status" value="1"/>
</dbReference>